<gene>
    <name evidence="3" type="ORF">CUNI_LOCUS9143</name>
</gene>
<keyword evidence="4" id="KW-1185">Reference proteome</keyword>
<dbReference type="InterPro" id="IPR023298">
    <property type="entry name" value="ATPase_P-typ_TM_dom_sf"/>
</dbReference>
<evidence type="ECO:0000259" key="2">
    <source>
        <dbReference type="Pfam" id="PF16209"/>
    </source>
</evidence>
<protein>
    <recommendedName>
        <fullName evidence="5">P-type phospholipid transporter</fullName>
    </recommendedName>
</protein>
<dbReference type="InterPro" id="IPR008250">
    <property type="entry name" value="ATPase_P-typ_transduc_dom_A_sf"/>
</dbReference>
<accession>A0A8S3Z6E3</accession>
<evidence type="ECO:0000259" key="1">
    <source>
        <dbReference type="Pfam" id="PF00122"/>
    </source>
</evidence>
<dbReference type="PANTHER" id="PTHR24092:SF150">
    <property type="entry name" value="PHOSPHOLIPID-TRANSPORTING ATPASE"/>
    <property type="match status" value="1"/>
</dbReference>
<sequence>MAESRPASVVTKTSTNMFDASSTPRSIADVGIEMDAPDGVKRLVGVTTDYQQINNQDDPTPGPQEGSSVIESVGNILGSHHSRLIFINGPQRQKFCTNKISTAKYSLFTFLPKFLFEQFRKYANIFFLFIALLQQIPNVSPTGRYTTAVPLLLILMVSAIKEIVEDIKRHRADGMVNNIEISVHRHGRWQEVKWQDVAVGDIVKVVDGAHFPADLILLSSSEPQAMCYIETSNLDGETNLKLRQGSSVTASIVTGESLSELRGVVECENPNRFLYEFVGNIRIGTK</sequence>
<dbReference type="OrthoDB" id="377733at2759"/>
<dbReference type="SUPFAM" id="SSF81665">
    <property type="entry name" value="Calcium ATPase, transmembrane domain M"/>
    <property type="match status" value="1"/>
</dbReference>
<dbReference type="AlphaFoldDB" id="A0A8S3Z6E3"/>
<dbReference type="InterPro" id="IPR059000">
    <property type="entry name" value="ATPase_P-type_domA"/>
</dbReference>
<dbReference type="InterPro" id="IPR001757">
    <property type="entry name" value="P_typ_ATPase"/>
</dbReference>
<dbReference type="GO" id="GO:0016887">
    <property type="term" value="F:ATP hydrolysis activity"/>
    <property type="evidence" value="ECO:0007669"/>
    <property type="project" value="InterPro"/>
</dbReference>
<dbReference type="GO" id="GO:0140326">
    <property type="term" value="F:ATPase-coupled intramembrane lipid transporter activity"/>
    <property type="evidence" value="ECO:0007669"/>
    <property type="project" value="TreeGrafter"/>
</dbReference>
<dbReference type="Gene3D" id="2.70.150.10">
    <property type="entry name" value="Calcium-transporting ATPase, cytoplasmic transduction domain A"/>
    <property type="match status" value="1"/>
</dbReference>
<dbReference type="GO" id="GO:0005886">
    <property type="term" value="C:plasma membrane"/>
    <property type="evidence" value="ECO:0007669"/>
    <property type="project" value="TreeGrafter"/>
</dbReference>
<reference evidence="3" key="1">
    <citation type="submission" date="2021-04" db="EMBL/GenBank/DDBJ databases">
        <authorList>
            <consortium name="Molecular Ecology Group"/>
        </authorList>
    </citation>
    <scope>NUCLEOTIDE SEQUENCE</scope>
</reference>
<feature type="domain" description="P-type ATPase N-terminal" evidence="2">
    <location>
        <begin position="89"/>
        <end position="147"/>
    </location>
</feature>
<dbReference type="InterPro" id="IPR032631">
    <property type="entry name" value="P-type_ATPase_N"/>
</dbReference>
<dbReference type="EMBL" id="CAJHNH020001558">
    <property type="protein sequence ID" value="CAG5123585.1"/>
    <property type="molecule type" value="Genomic_DNA"/>
</dbReference>
<dbReference type="GO" id="GO:0045332">
    <property type="term" value="P:phospholipid translocation"/>
    <property type="evidence" value="ECO:0007669"/>
    <property type="project" value="TreeGrafter"/>
</dbReference>
<proteinExistence type="predicted"/>
<dbReference type="GO" id="GO:0005524">
    <property type="term" value="F:ATP binding"/>
    <property type="evidence" value="ECO:0007669"/>
    <property type="project" value="InterPro"/>
</dbReference>
<dbReference type="SUPFAM" id="SSF81653">
    <property type="entry name" value="Calcium ATPase, transduction domain A"/>
    <property type="match status" value="1"/>
</dbReference>
<dbReference type="PANTHER" id="PTHR24092">
    <property type="entry name" value="PROBABLE PHOSPHOLIPID-TRANSPORTING ATPASE"/>
    <property type="match status" value="1"/>
</dbReference>
<name>A0A8S3Z6E3_9EUPU</name>
<comment type="caution">
    <text evidence="3">The sequence shown here is derived from an EMBL/GenBank/DDBJ whole genome shotgun (WGS) entry which is preliminary data.</text>
</comment>
<evidence type="ECO:0000313" key="3">
    <source>
        <dbReference type="EMBL" id="CAG5123585.1"/>
    </source>
</evidence>
<dbReference type="GO" id="GO:0005802">
    <property type="term" value="C:trans-Golgi network"/>
    <property type="evidence" value="ECO:0007669"/>
    <property type="project" value="TreeGrafter"/>
</dbReference>
<evidence type="ECO:0000313" key="4">
    <source>
        <dbReference type="Proteomes" id="UP000678393"/>
    </source>
</evidence>
<feature type="domain" description="P-type ATPase A" evidence="1">
    <location>
        <begin position="182"/>
        <end position="238"/>
    </location>
</feature>
<evidence type="ECO:0008006" key="5">
    <source>
        <dbReference type="Google" id="ProtNLM"/>
    </source>
</evidence>
<dbReference type="Pfam" id="PF00122">
    <property type="entry name" value="E1-E2_ATPase"/>
    <property type="match status" value="1"/>
</dbReference>
<feature type="non-terminal residue" evidence="3">
    <location>
        <position position="286"/>
    </location>
</feature>
<dbReference type="NCBIfam" id="TIGR01494">
    <property type="entry name" value="ATPase_P-type"/>
    <property type="match status" value="1"/>
</dbReference>
<dbReference type="Proteomes" id="UP000678393">
    <property type="component" value="Unassembled WGS sequence"/>
</dbReference>
<dbReference type="Pfam" id="PF16209">
    <property type="entry name" value="PhoLip_ATPase_N"/>
    <property type="match status" value="1"/>
</dbReference>
<organism evidence="3 4">
    <name type="scientific">Candidula unifasciata</name>
    <dbReference type="NCBI Taxonomy" id="100452"/>
    <lineage>
        <taxon>Eukaryota</taxon>
        <taxon>Metazoa</taxon>
        <taxon>Spiralia</taxon>
        <taxon>Lophotrochozoa</taxon>
        <taxon>Mollusca</taxon>
        <taxon>Gastropoda</taxon>
        <taxon>Heterobranchia</taxon>
        <taxon>Euthyneura</taxon>
        <taxon>Panpulmonata</taxon>
        <taxon>Eupulmonata</taxon>
        <taxon>Stylommatophora</taxon>
        <taxon>Helicina</taxon>
        <taxon>Helicoidea</taxon>
        <taxon>Geomitridae</taxon>
        <taxon>Candidula</taxon>
    </lineage>
</organism>